<keyword evidence="4" id="KW-0175">Coiled coil</keyword>
<dbReference type="AlphaFoldDB" id="A0A210PGN1"/>
<keyword evidence="7" id="KW-1185">Reference proteome</keyword>
<dbReference type="Proteomes" id="UP000242188">
    <property type="component" value="Unassembled WGS sequence"/>
</dbReference>
<organism evidence="6 7">
    <name type="scientific">Mizuhopecten yessoensis</name>
    <name type="common">Japanese scallop</name>
    <name type="synonym">Patinopecten yessoensis</name>
    <dbReference type="NCBI Taxonomy" id="6573"/>
    <lineage>
        <taxon>Eukaryota</taxon>
        <taxon>Metazoa</taxon>
        <taxon>Spiralia</taxon>
        <taxon>Lophotrochozoa</taxon>
        <taxon>Mollusca</taxon>
        <taxon>Bivalvia</taxon>
        <taxon>Autobranchia</taxon>
        <taxon>Pteriomorphia</taxon>
        <taxon>Pectinida</taxon>
        <taxon>Pectinoidea</taxon>
        <taxon>Pectinidae</taxon>
        <taxon>Mizuhopecten</taxon>
    </lineage>
</organism>
<reference evidence="6 7" key="1">
    <citation type="journal article" date="2017" name="Nat. Ecol. Evol.">
        <title>Scallop genome provides insights into evolution of bilaterian karyotype and development.</title>
        <authorList>
            <person name="Wang S."/>
            <person name="Zhang J."/>
            <person name="Jiao W."/>
            <person name="Li J."/>
            <person name="Xun X."/>
            <person name="Sun Y."/>
            <person name="Guo X."/>
            <person name="Huan P."/>
            <person name="Dong B."/>
            <person name="Zhang L."/>
            <person name="Hu X."/>
            <person name="Sun X."/>
            <person name="Wang J."/>
            <person name="Zhao C."/>
            <person name="Wang Y."/>
            <person name="Wang D."/>
            <person name="Huang X."/>
            <person name="Wang R."/>
            <person name="Lv J."/>
            <person name="Li Y."/>
            <person name="Zhang Z."/>
            <person name="Liu B."/>
            <person name="Lu W."/>
            <person name="Hui Y."/>
            <person name="Liang J."/>
            <person name="Zhou Z."/>
            <person name="Hou R."/>
            <person name="Li X."/>
            <person name="Liu Y."/>
            <person name="Li H."/>
            <person name="Ning X."/>
            <person name="Lin Y."/>
            <person name="Zhao L."/>
            <person name="Xing Q."/>
            <person name="Dou J."/>
            <person name="Li Y."/>
            <person name="Mao J."/>
            <person name="Guo H."/>
            <person name="Dou H."/>
            <person name="Li T."/>
            <person name="Mu C."/>
            <person name="Jiang W."/>
            <person name="Fu Q."/>
            <person name="Fu X."/>
            <person name="Miao Y."/>
            <person name="Liu J."/>
            <person name="Yu Q."/>
            <person name="Li R."/>
            <person name="Liao H."/>
            <person name="Li X."/>
            <person name="Kong Y."/>
            <person name="Jiang Z."/>
            <person name="Chourrout D."/>
            <person name="Li R."/>
            <person name="Bao Z."/>
        </authorList>
    </citation>
    <scope>NUCLEOTIDE SEQUENCE [LARGE SCALE GENOMIC DNA]</scope>
    <source>
        <strain evidence="6 7">PY_sf001</strain>
    </source>
</reference>
<proteinExistence type="predicted"/>
<dbReference type="GO" id="GO:0016020">
    <property type="term" value="C:membrane"/>
    <property type="evidence" value="ECO:0007669"/>
    <property type="project" value="UniProtKB-SubCell"/>
</dbReference>
<accession>A0A210PGN1</accession>
<protein>
    <submittedName>
        <fullName evidence="6">Brain-enriched guanylate kinase-associated protein</fullName>
    </submittedName>
</protein>
<dbReference type="InterPro" id="IPR043441">
    <property type="entry name" value="Tjap1/BEGAIN"/>
</dbReference>
<evidence type="ECO:0000256" key="3">
    <source>
        <dbReference type="ARBA" id="ARBA00023136"/>
    </source>
</evidence>
<evidence type="ECO:0000256" key="4">
    <source>
        <dbReference type="SAM" id="Coils"/>
    </source>
</evidence>
<dbReference type="OrthoDB" id="10068192at2759"/>
<comment type="caution">
    <text evidence="6">The sequence shown here is derived from an EMBL/GenBank/DDBJ whole genome shotgun (WGS) entry which is preliminary data.</text>
</comment>
<evidence type="ECO:0000256" key="2">
    <source>
        <dbReference type="ARBA" id="ARBA00022553"/>
    </source>
</evidence>
<evidence type="ECO:0000313" key="6">
    <source>
        <dbReference type="EMBL" id="OWF35653.1"/>
    </source>
</evidence>
<keyword evidence="3" id="KW-0472">Membrane</keyword>
<feature type="compositionally biased region" description="Polar residues" evidence="5">
    <location>
        <begin position="322"/>
        <end position="331"/>
    </location>
</feature>
<dbReference type="PANTHER" id="PTHR28664:SF4">
    <property type="entry name" value="TIGHT JUNCTION-ASSOCIATED PROTEIN 1"/>
    <property type="match status" value="1"/>
</dbReference>
<evidence type="ECO:0000313" key="7">
    <source>
        <dbReference type="Proteomes" id="UP000242188"/>
    </source>
</evidence>
<keyword evidence="6" id="KW-0808">Transferase</keyword>
<gene>
    <name evidence="6" type="ORF">KP79_PYT09743</name>
</gene>
<dbReference type="PANTHER" id="PTHR28664">
    <property type="entry name" value="TIGHT JUNCTION-ASSOCIATED PROTEIN 1"/>
    <property type="match status" value="1"/>
</dbReference>
<evidence type="ECO:0000256" key="5">
    <source>
        <dbReference type="SAM" id="MobiDB-lite"/>
    </source>
</evidence>
<feature type="coiled-coil region" evidence="4">
    <location>
        <begin position="51"/>
        <end position="110"/>
    </location>
</feature>
<keyword evidence="2" id="KW-0597">Phosphoprotein</keyword>
<dbReference type="GO" id="GO:0016301">
    <property type="term" value="F:kinase activity"/>
    <property type="evidence" value="ECO:0007669"/>
    <property type="project" value="UniProtKB-KW"/>
</dbReference>
<name>A0A210PGN1_MIZYE</name>
<feature type="region of interest" description="Disordered" evidence="5">
    <location>
        <begin position="299"/>
        <end position="331"/>
    </location>
</feature>
<evidence type="ECO:0000256" key="1">
    <source>
        <dbReference type="ARBA" id="ARBA00004170"/>
    </source>
</evidence>
<dbReference type="STRING" id="6573.A0A210PGN1"/>
<sequence length="331" mass="37458">MKPSEGTKPQTMHKRVTSDVSLTMTQACPDCGCTCRGCFSNHSSLDLHQEIEALESQLRKSNNHISQIEHEIIDSKHVAEYEVLKLTEELAKLRDRYDRLYESHKRLQKVNHGLEDKLLKVVNSFEGDKMGLQKEVALLTSKVVEAKSHVCELEEENEQTRKDCNYAVQLLQCKPSNFVAHKLNTLPMDLQERVKSHMTREEIINCEDAPPNNELTKLIRVPMQTFPPTAMVYSINNSSQKSNKDANTNSTDSVPMNLIAKVLTQPESRRKPRRMYICIQCKLDVVVHDKEVQVCMGREINGSNGGTGSSGSLRVHKPSGRIRTSSTETEI</sequence>
<comment type="subcellular location">
    <subcellularLocation>
        <location evidence="1">Membrane</location>
        <topology evidence="1">Peripheral membrane protein</topology>
    </subcellularLocation>
</comment>
<keyword evidence="6" id="KW-0418">Kinase</keyword>
<dbReference type="EMBL" id="NEDP02076715">
    <property type="protein sequence ID" value="OWF35653.1"/>
    <property type="molecule type" value="Genomic_DNA"/>
</dbReference>